<proteinExistence type="inferred from homology"/>
<comment type="caution">
    <text evidence="8">The sequence shown here is derived from an EMBL/GenBank/DDBJ whole genome shotgun (WGS) entry which is preliminary data.</text>
</comment>
<dbReference type="GO" id="GO:0005886">
    <property type="term" value="C:plasma membrane"/>
    <property type="evidence" value="ECO:0007669"/>
    <property type="project" value="UniProtKB-SubCell"/>
</dbReference>
<evidence type="ECO:0000313" key="8">
    <source>
        <dbReference type="EMBL" id="MCR1898260.1"/>
    </source>
</evidence>
<dbReference type="Proteomes" id="UP001205748">
    <property type="component" value="Unassembled WGS sequence"/>
</dbReference>
<evidence type="ECO:0000256" key="5">
    <source>
        <dbReference type="ARBA" id="ARBA00022989"/>
    </source>
</evidence>
<evidence type="ECO:0000256" key="7">
    <source>
        <dbReference type="SAM" id="Phobius"/>
    </source>
</evidence>
<feature type="transmembrane region" description="Helical" evidence="7">
    <location>
        <begin position="111"/>
        <end position="131"/>
    </location>
</feature>
<comment type="similarity">
    <text evidence="2">Belongs to the chromate ion transporter (CHR) (TC 2.A.51) family.</text>
</comment>
<organism evidence="8 9">
    <name type="scientific">Irregularibacter muris</name>
    <dbReference type="NCBI Taxonomy" id="1796619"/>
    <lineage>
        <taxon>Bacteria</taxon>
        <taxon>Bacillati</taxon>
        <taxon>Bacillota</taxon>
        <taxon>Clostridia</taxon>
        <taxon>Eubacteriales</taxon>
        <taxon>Eubacteriaceae</taxon>
        <taxon>Irregularibacter</taxon>
    </lineage>
</organism>
<keyword evidence="3" id="KW-1003">Cell membrane</keyword>
<dbReference type="AlphaFoldDB" id="A0AAE3KYV3"/>
<accession>A0AAE3KYV3</accession>
<evidence type="ECO:0000256" key="1">
    <source>
        <dbReference type="ARBA" id="ARBA00004651"/>
    </source>
</evidence>
<evidence type="ECO:0000313" key="9">
    <source>
        <dbReference type="Proteomes" id="UP001205748"/>
    </source>
</evidence>
<dbReference type="InterPro" id="IPR052518">
    <property type="entry name" value="CHR_Transporter"/>
</dbReference>
<feature type="transmembrane region" description="Helical" evidence="7">
    <location>
        <begin position="76"/>
        <end position="99"/>
    </location>
</feature>
<sequence>MKKIWELFFIYLKIGAFTIGGGYAMVPLIQEQIVDKKKWLTDKEFMDMFAVIQSAPGPIAVNSAVFLGYKVGGVKGSIMATLGAVIPSFTIILIIAMFFRNFREYSVVDSIFKGVRPAVVALIAAAVYKLVKSSKFSMAGIIISIFSLLAIIFLDIHPIVLILGSAALGIFISTHSTVRQGERK</sequence>
<dbReference type="GO" id="GO:0015109">
    <property type="term" value="F:chromate transmembrane transporter activity"/>
    <property type="evidence" value="ECO:0007669"/>
    <property type="project" value="InterPro"/>
</dbReference>
<evidence type="ECO:0000256" key="4">
    <source>
        <dbReference type="ARBA" id="ARBA00022692"/>
    </source>
</evidence>
<evidence type="ECO:0000256" key="3">
    <source>
        <dbReference type="ARBA" id="ARBA00022475"/>
    </source>
</evidence>
<dbReference type="EMBL" id="JANKAS010000003">
    <property type="protein sequence ID" value="MCR1898260.1"/>
    <property type="molecule type" value="Genomic_DNA"/>
</dbReference>
<gene>
    <name evidence="8" type="ORF">NSA47_04560</name>
</gene>
<comment type="subcellular location">
    <subcellularLocation>
        <location evidence="1">Cell membrane</location>
        <topology evidence="1">Multi-pass membrane protein</topology>
    </subcellularLocation>
</comment>
<feature type="transmembrane region" description="Helical" evidence="7">
    <location>
        <begin position="49"/>
        <end position="69"/>
    </location>
</feature>
<keyword evidence="4 7" id="KW-0812">Transmembrane</keyword>
<feature type="transmembrane region" description="Helical" evidence="7">
    <location>
        <begin position="159"/>
        <end position="178"/>
    </location>
</feature>
<dbReference type="PANTHER" id="PTHR43663">
    <property type="entry name" value="CHROMATE TRANSPORT PROTEIN-RELATED"/>
    <property type="match status" value="1"/>
</dbReference>
<feature type="transmembrane region" description="Helical" evidence="7">
    <location>
        <begin position="136"/>
        <end position="153"/>
    </location>
</feature>
<evidence type="ECO:0000256" key="2">
    <source>
        <dbReference type="ARBA" id="ARBA00005262"/>
    </source>
</evidence>
<dbReference type="PANTHER" id="PTHR43663:SF2">
    <property type="entry name" value="CHROMATE TRANSPORT PROTEIN-RELATED"/>
    <property type="match status" value="1"/>
</dbReference>
<dbReference type="InterPro" id="IPR003370">
    <property type="entry name" value="Chromate_transpt"/>
</dbReference>
<reference evidence="8" key="1">
    <citation type="submission" date="2022-07" db="EMBL/GenBank/DDBJ databases">
        <title>Enhanced cultured diversity of the mouse gut microbiota enables custom-made synthetic communities.</title>
        <authorList>
            <person name="Afrizal A."/>
        </authorList>
    </citation>
    <scope>NUCLEOTIDE SEQUENCE</scope>
    <source>
        <strain evidence="8">DSM 28593</strain>
    </source>
</reference>
<feature type="transmembrane region" description="Helical" evidence="7">
    <location>
        <begin position="7"/>
        <end position="29"/>
    </location>
</feature>
<evidence type="ECO:0000256" key="6">
    <source>
        <dbReference type="ARBA" id="ARBA00023136"/>
    </source>
</evidence>
<keyword evidence="6 7" id="KW-0472">Membrane</keyword>
<keyword evidence="9" id="KW-1185">Reference proteome</keyword>
<name>A0AAE3KYV3_9FIRM</name>
<dbReference type="RefSeq" id="WP_257529735.1">
    <property type="nucleotide sequence ID" value="NZ_JANKAS010000003.1"/>
</dbReference>
<keyword evidence="5 7" id="KW-1133">Transmembrane helix</keyword>
<protein>
    <submittedName>
        <fullName evidence="8">Chromate transporter</fullName>
    </submittedName>
</protein>
<dbReference type="Pfam" id="PF02417">
    <property type="entry name" value="Chromate_transp"/>
    <property type="match status" value="1"/>
</dbReference>